<dbReference type="OrthoDB" id="2965169at2"/>
<dbReference type="AlphaFoldDB" id="A0A1I0SQJ9"/>
<feature type="transmembrane region" description="Helical" evidence="1">
    <location>
        <begin position="74"/>
        <end position="95"/>
    </location>
</feature>
<name>A0A1I0SQJ9_9BACL</name>
<feature type="transmembrane region" description="Helical" evidence="1">
    <location>
        <begin position="160"/>
        <end position="179"/>
    </location>
</feature>
<keyword evidence="3" id="KW-1185">Reference proteome</keyword>
<keyword evidence="1" id="KW-1133">Transmembrane helix</keyword>
<organism evidence="2 3">
    <name type="scientific">Anoxybacillus pushchinoensis</name>
    <dbReference type="NCBI Taxonomy" id="150248"/>
    <lineage>
        <taxon>Bacteria</taxon>
        <taxon>Bacillati</taxon>
        <taxon>Bacillota</taxon>
        <taxon>Bacilli</taxon>
        <taxon>Bacillales</taxon>
        <taxon>Anoxybacillaceae</taxon>
        <taxon>Anoxybacillus</taxon>
    </lineage>
</organism>
<keyword evidence="1" id="KW-0472">Membrane</keyword>
<feature type="transmembrane region" description="Helical" evidence="1">
    <location>
        <begin position="50"/>
        <end position="67"/>
    </location>
</feature>
<sequence>MEGGYFYWLSWFLWIIYTFFAPKNRARLWICVCALLLIILSAHNVTIHSFHISLAYVFMLFVSYFFVMKQTGMTFIYFAFASASMTLLYASFHFLLLFDPIWVFADATWLLAFALLLASFSLYRTFHDRLLVLTVGCCQGDFLYAFVLKQFSFPHVVGSLLFLDEWAFATACLFIWKWLEQLPLYIDTRFYKRTKEAKT</sequence>
<feature type="transmembrane region" description="Helical" evidence="1">
    <location>
        <begin position="6"/>
        <end position="21"/>
    </location>
</feature>
<dbReference type="PIRSF" id="PIRSF036710">
    <property type="entry name" value="YphA_Bacsu"/>
    <property type="match status" value="1"/>
</dbReference>
<evidence type="ECO:0000313" key="2">
    <source>
        <dbReference type="EMBL" id="SFA41046.1"/>
    </source>
</evidence>
<proteinExistence type="predicted"/>
<dbReference type="InterPro" id="IPR014617">
    <property type="entry name" value="YphA_Bacsu"/>
</dbReference>
<dbReference type="Proteomes" id="UP000198979">
    <property type="component" value="Unassembled WGS sequence"/>
</dbReference>
<dbReference type="RefSeq" id="WP_091700413.1">
    <property type="nucleotide sequence ID" value="NZ_FOJQ01000004.1"/>
</dbReference>
<reference evidence="3" key="1">
    <citation type="submission" date="2016-10" db="EMBL/GenBank/DDBJ databases">
        <authorList>
            <person name="Varghese N."/>
            <person name="Submissions S."/>
        </authorList>
    </citation>
    <scope>NUCLEOTIDE SEQUENCE [LARGE SCALE GENOMIC DNA]</scope>
    <source>
        <strain evidence="3">K1</strain>
    </source>
</reference>
<gene>
    <name evidence="2" type="ORF">SAMN05216169_100439</name>
</gene>
<feature type="transmembrane region" description="Helical" evidence="1">
    <location>
        <begin position="130"/>
        <end position="148"/>
    </location>
</feature>
<evidence type="ECO:0000313" key="3">
    <source>
        <dbReference type="Proteomes" id="UP000198979"/>
    </source>
</evidence>
<protein>
    <submittedName>
        <fullName evidence="2">Uncharacterized protein</fullName>
    </submittedName>
</protein>
<dbReference type="STRING" id="150248.SAMN05216169_100439"/>
<dbReference type="EMBL" id="FOJQ01000004">
    <property type="protein sequence ID" value="SFA41046.1"/>
    <property type="molecule type" value="Genomic_DNA"/>
</dbReference>
<feature type="transmembrane region" description="Helical" evidence="1">
    <location>
        <begin position="28"/>
        <end position="44"/>
    </location>
</feature>
<feature type="transmembrane region" description="Helical" evidence="1">
    <location>
        <begin position="101"/>
        <end position="123"/>
    </location>
</feature>
<dbReference type="Pfam" id="PF24124">
    <property type="entry name" value="YphA"/>
    <property type="match status" value="1"/>
</dbReference>
<evidence type="ECO:0000256" key="1">
    <source>
        <dbReference type="SAM" id="Phobius"/>
    </source>
</evidence>
<accession>A0A1I0SQJ9</accession>
<keyword evidence="1" id="KW-0812">Transmembrane</keyword>